<dbReference type="InterPro" id="IPR019734">
    <property type="entry name" value="TPR_rpt"/>
</dbReference>
<dbReference type="RefSeq" id="WP_169455058.1">
    <property type="nucleotide sequence ID" value="NZ_CP051774.1"/>
</dbReference>
<feature type="chain" id="PRO_5032551057" evidence="2">
    <location>
        <begin position="19"/>
        <end position="172"/>
    </location>
</feature>
<keyword evidence="2" id="KW-0732">Signal</keyword>
<dbReference type="InterPro" id="IPR011990">
    <property type="entry name" value="TPR-like_helical_dom_sf"/>
</dbReference>
<protein>
    <submittedName>
        <fullName evidence="3">Tetratricopeptide repeat protein</fullName>
    </submittedName>
</protein>
<accession>A0A858RID0</accession>
<dbReference type="Gene3D" id="1.25.40.10">
    <property type="entry name" value="Tetratricopeptide repeat domain"/>
    <property type="match status" value="1"/>
</dbReference>
<evidence type="ECO:0000256" key="1">
    <source>
        <dbReference type="PROSITE-ProRule" id="PRU00339"/>
    </source>
</evidence>
<gene>
    <name evidence="3" type="ORF">HHL09_12970</name>
</gene>
<sequence>MNKLILALALLASLPAYADKATDIYRAGMIAMDQGNVKAASDAFKEVLRLQPGNANARYQLAELQRNQGSVAARARIKKMEEYQLSEINFAKLGLSESLEALTMLIEKKSEEKFSPNFMVQDPSNKLGDAQVTLSVKNVPAKAALDMVLQQAGAVAKYEEHAIVIKPVARTK</sequence>
<dbReference type="AlphaFoldDB" id="A0A858RID0"/>
<feature type="signal peptide" evidence="2">
    <location>
        <begin position="1"/>
        <end position="18"/>
    </location>
</feature>
<dbReference type="SUPFAM" id="SSF48452">
    <property type="entry name" value="TPR-like"/>
    <property type="match status" value="1"/>
</dbReference>
<proteinExistence type="predicted"/>
<reference evidence="3 4" key="1">
    <citation type="submission" date="2020-04" db="EMBL/GenBank/DDBJ databases">
        <title>Luteolibacter sp. G-1-1-1 isolated from soil.</title>
        <authorList>
            <person name="Dahal R.H."/>
        </authorList>
    </citation>
    <scope>NUCLEOTIDE SEQUENCE [LARGE SCALE GENOMIC DNA]</scope>
    <source>
        <strain evidence="3 4">G-1-1-1</strain>
    </source>
</reference>
<dbReference type="PROSITE" id="PS50005">
    <property type="entry name" value="TPR"/>
    <property type="match status" value="1"/>
</dbReference>
<feature type="repeat" description="TPR" evidence="1">
    <location>
        <begin position="21"/>
        <end position="54"/>
    </location>
</feature>
<dbReference type="Proteomes" id="UP000501812">
    <property type="component" value="Chromosome"/>
</dbReference>
<evidence type="ECO:0000313" key="3">
    <source>
        <dbReference type="EMBL" id="QJE96657.1"/>
    </source>
</evidence>
<keyword evidence="1" id="KW-0802">TPR repeat</keyword>
<dbReference type="EMBL" id="CP051774">
    <property type="protein sequence ID" value="QJE96657.1"/>
    <property type="molecule type" value="Genomic_DNA"/>
</dbReference>
<keyword evidence="4" id="KW-1185">Reference proteome</keyword>
<evidence type="ECO:0000256" key="2">
    <source>
        <dbReference type="SAM" id="SignalP"/>
    </source>
</evidence>
<organism evidence="3 4">
    <name type="scientific">Luteolibacter luteus</name>
    <dbReference type="NCBI Taxonomy" id="2728835"/>
    <lineage>
        <taxon>Bacteria</taxon>
        <taxon>Pseudomonadati</taxon>
        <taxon>Verrucomicrobiota</taxon>
        <taxon>Verrucomicrobiia</taxon>
        <taxon>Verrucomicrobiales</taxon>
        <taxon>Verrucomicrobiaceae</taxon>
        <taxon>Luteolibacter</taxon>
    </lineage>
</organism>
<evidence type="ECO:0000313" key="4">
    <source>
        <dbReference type="Proteomes" id="UP000501812"/>
    </source>
</evidence>
<name>A0A858RID0_9BACT</name>
<dbReference type="Pfam" id="PF14559">
    <property type="entry name" value="TPR_19"/>
    <property type="match status" value="1"/>
</dbReference>
<dbReference type="KEGG" id="luo:HHL09_12970"/>